<proteinExistence type="predicted"/>
<dbReference type="RefSeq" id="WP_013886738.1">
    <property type="nucleotide sequence ID" value="NC_015672.1"/>
</dbReference>
<dbReference type="EMBL" id="CP002858">
    <property type="protein sequence ID" value="AEI15261.1"/>
    <property type="molecule type" value="Genomic_DNA"/>
</dbReference>
<dbReference type="OrthoDB" id="9856274at2"/>
<dbReference type="Proteomes" id="UP000006621">
    <property type="component" value="Chromosome"/>
</dbReference>
<sequence>MRNDKEIIKFLKRPESSEEGYHSLLQLFSYSFYKFDVIKNNYECDAVFHDFLLKNIFHNKTFFLFLHSSDEKDIMPYLKKMIRNFLINLRNKTIRKGTDLSLDETLNDDSNDTFADMLKNERVSHELIFEAKSILSIFLNTLTEKNKRILCQYLYSKKYQFISGISRDAFDKAVERTKKKVQEIVEQNKLSFDSIKVFFDYIYVSEVCEKMRLNNGDSDEK</sequence>
<organism evidence="1 2">
    <name type="scientific">Flexistipes sinusarabici (strain ATCC 49648 / DSM 4947 / MAS 10)</name>
    <dbReference type="NCBI Taxonomy" id="717231"/>
    <lineage>
        <taxon>Bacteria</taxon>
        <taxon>Pseudomonadati</taxon>
        <taxon>Deferribacterota</taxon>
        <taxon>Deferribacteres</taxon>
        <taxon>Deferribacterales</taxon>
        <taxon>Flexistipitaceae</taxon>
        <taxon>Flexistipes</taxon>
    </lineage>
</organism>
<dbReference type="eggNOG" id="ENOG50311ZP">
    <property type="taxonomic scope" value="Bacteria"/>
</dbReference>
<evidence type="ECO:0000313" key="2">
    <source>
        <dbReference type="Proteomes" id="UP000006621"/>
    </source>
</evidence>
<gene>
    <name evidence="1" type="ordered locus">Flexsi_1611</name>
</gene>
<accession>F8E959</accession>
<evidence type="ECO:0000313" key="1">
    <source>
        <dbReference type="EMBL" id="AEI15261.1"/>
    </source>
</evidence>
<reference evidence="2" key="2">
    <citation type="submission" date="2011-06" db="EMBL/GenBank/DDBJ databases">
        <title>The complete genome of Flexistipes sinusarabici DSM 4947.</title>
        <authorList>
            <person name="Lucas S."/>
            <person name="Han J."/>
            <person name="Lapidus A."/>
            <person name="Bruce D."/>
            <person name="Goodwin L."/>
            <person name="Pitluck S."/>
            <person name="Peters L."/>
            <person name="Kyrpides N."/>
            <person name="Mavromatis K."/>
            <person name="Ivanova N."/>
            <person name="Mikhailova N."/>
            <person name="Chertkov O."/>
            <person name="Detter J.C."/>
            <person name="Tapia R."/>
            <person name="Han C."/>
            <person name="Land M."/>
            <person name="Hauser L."/>
            <person name="Markowitz V."/>
            <person name="Cheng J.-F."/>
            <person name="Hugenholtz P."/>
            <person name="Woyke T."/>
            <person name="Wu D."/>
            <person name="Spring S."/>
            <person name="Schroeder M."/>
            <person name="Brambilla E."/>
            <person name="Klenk H.-P."/>
            <person name="Eisen J.A."/>
        </authorList>
    </citation>
    <scope>NUCLEOTIDE SEQUENCE [LARGE SCALE GENOMIC DNA]</scope>
    <source>
        <strain evidence="2">DSM 4947 / MAS 10</strain>
    </source>
</reference>
<dbReference type="AlphaFoldDB" id="F8E959"/>
<dbReference type="KEGG" id="fsi:Flexsi_1611"/>
<reference evidence="1 2" key="1">
    <citation type="journal article" date="2011" name="Stand. Genomic Sci.">
        <title>Genome sequence of the moderately thermophilic halophile Flexistipes sinusarabici strain (MAS10).</title>
        <authorList>
            <person name="Lapidus A."/>
            <person name="Chertkov O."/>
            <person name="Nolan M."/>
            <person name="Lucas S."/>
            <person name="Hammon N."/>
            <person name="Deshpande S."/>
            <person name="Cheng J.F."/>
            <person name="Tapia R."/>
            <person name="Han C."/>
            <person name="Goodwin L."/>
            <person name="Pitluck S."/>
            <person name="Liolios K."/>
            <person name="Pagani I."/>
            <person name="Ivanova N."/>
            <person name="Huntemann M."/>
            <person name="Mavromatis K."/>
            <person name="Mikhailova N."/>
            <person name="Pati A."/>
            <person name="Chen A."/>
            <person name="Palaniappan K."/>
            <person name="Land M."/>
            <person name="Hauser L."/>
            <person name="Brambilla E.M."/>
            <person name="Rohde M."/>
            <person name="Abt B."/>
            <person name="Spring S."/>
            <person name="Goker M."/>
            <person name="Bristow J."/>
            <person name="Eisen J.A."/>
            <person name="Markowitz V."/>
            <person name="Hugenholtz P."/>
            <person name="Kyrpides N.C."/>
            <person name="Klenk H.P."/>
            <person name="Woyke T."/>
        </authorList>
    </citation>
    <scope>NUCLEOTIDE SEQUENCE [LARGE SCALE GENOMIC DNA]</scope>
    <source>
        <strain evidence="2">DSM 4947 / MAS 10</strain>
    </source>
</reference>
<name>F8E959_FLESM</name>
<keyword evidence="2" id="KW-1185">Reference proteome</keyword>
<dbReference type="HOGENOM" id="CLU_1249095_0_0_0"/>
<dbReference type="STRING" id="717231.Flexsi_1611"/>
<protein>
    <submittedName>
        <fullName evidence="1">Uncharacterized protein</fullName>
    </submittedName>
</protein>